<accession>A0AAN8Y3T1</accession>
<evidence type="ECO:0000256" key="1">
    <source>
        <dbReference type="SAM" id="MobiDB-lite"/>
    </source>
</evidence>
<dbReference type="AlphaFoldDB" id="A0AAN8Y3T1"/>
<gene>
    <name evidence="2" type="ORF">RDI58_024599</name>
</gene>
<reference evidence="2 3" key="1">
    <citation type="submission" date="2024-02" db="EMBL/GenBank/DDBJ databases">
        <title>de novo genome assembly of Solanum bulbocastanum strain 11H21.</title>
        <authorList>
            <person name="Hosaka A.J."/>
        </authorList>
    </citation>
    <scope>NUCLEOTIDE SEQUENCE [LARGE SCALE GENOMIC DNA]</scope>
    <source>
        <tissue evidence="2">Young leaves</tissue>
    </source>
</reference>
<dbReference type="Proteomes" id="UP001371456">
    <property type="component" value="Unassembled WGS sequence"/>
</dbReference>
<name>A0AAN8Y3T1_SOLBU</name>
<evidence type="ECO:0000313" key="2">
    <source>
        <dbReference type="EMBL" id="KAK6777881.1"/>
    </source>
</evidence>
<comment type="caution">
    <text evidence="2">The sequence shown here is derived from an EMBL/GenBank/DDBJ whole genome shotgun (WGS) entry which is preliminary data.</text>
</comment>
<sequence>MENGDTVGVRTSQAISQSSQFTGQSS</sequence>
<dbReference type="EMBL" id="JBANQN010000010">
    <property type="protein sequence ID" value="KAK6777881.1"/>
    <property type="molecule type" value="Genomic_DNA"/>
</dbReference>
<feature type="compositionally biased region" description="Polar residues" evidence="1">
    <location>
        <begin position="9"/>
        <end position="26"/>
    </location>
</feature>
<proteinExistence type="predicted"/>
<feature type="region of interest" description="Disordered" evidence="1">
    <location>
        <begin position="1"/>
        <end position="26"/>
    </location>
</feature>
<keyword evidence="3" id="KW-1185">Reference proteome</keyword>
<organism evidence="2 3">
    <name type="scientific">Solanum bulbocastanum</name>
    <name type="common">Wild potato</name>
    <dbReference type="NCBI Taxonomy" id="147425"/>
    <lineage>
        <taxon>Eukaryota</taxon>
        <taxon>Viridiplantae</taxon>
        <taxon>Streptophyta</taxon>
        <taxon>Embryophyta</taxon>
        <taxon>Tracheophyta</taxon>
        <taxon>Spermatophyta</taxon>
        <taxon>Magnoliopsida</taxon>
        <taxon>eudicotyledons</taxon>
        <taxon>Gunneridae</taxon>
        <taxon>Pentapetalae</taxon>
        <taxon>asterids</taxon>
        <taxon>lamiids</taxon>
        <taxon>Solanales</taxon>
        <taxon>Solanaceae</taxon>
        <taxon>Solanoideae</taxon>
        <taxon>Solaneae</taxon>
        <taxon>Solanum</taxon>
    </lineage>
</organism>
<protein>
    <submittedName>
        <fullName evidence="2">Uncharacterized protein</fullName>
    </submittedName>
</protein>
<evidence type="ECO:0000313" key="3">
    <source>
        <dbReference type="Proteomes" id="UP001371456"/>
    </source>
</evidence>